<evidence type="ECO:0000256" key="11">
    <source>
        <dbReference type="SAM" id="Phobius"/>
    </source>
</evidence>
<dbReference type="Ensembl" id="ENSSMAT00000021749.2">
    <property type="protein sequence ID" value="ENSSMAP00000021493.2"/>
    <property type="gene ID" value="ENSSMAG00000013179.2"/>
</dbReference>
<proteinExistence type="inferred from homology"/>
<evidence type="ECO:0000313" key="14">
    <source>
        <dbReference type="Proteomes" id="UP000694558"/>
    </source>
</evidence>
<organism evidence="13 14">
    <name type="scientific">Scophthalmus maximus</name>
    <name type="common">Turbot</name>
    <name type="synonym">Psetta maxima</name>
    <dbReference type="NCBI Taxonomy" id="52904"/>
    <lineage>
        <taxon>Eukaryota</taxon>
        <taxon>Metazoa</taxon>
        <taxon>Chordata</taxon>
        <taxon>Craniata</taxon>
        <taxon>Vertebrata</taxon>
        <taxon>Euteleostomi</taxon>
        <taxon>Actinopterygii</taxon>
        <taxon>Neopterygii</taxon>
        <taxon>Teleostei</taxon>
        <taxon>Neoteleostei</taxon>
        <taxon>Acanthomorphata</taxon>
        <taxon>Carangaria</taxon>
        <taxon>Pleuronectiformes</taxon>
        <taxon>Pleuronectoidei</taxon>
        <taxon>Scophthalmidae</taxon>
        <taxon>Scophthalmus</taxon>
    </lineage>
</organism>
<evidence type="ECO:0000256" key="3">
    <source>
        <dbReference type="ARBA" id="ARBA00009266"/>
    </source>
</evidence>
<reference evidence="13" key="1">
    <citation type="submission" date="2023-05" db="EMBL/GenBank/DDBJ databases">
        <title>High-quality long-read genome of Scophthalmus maximus.</title>
        <authorList>
            <person name="Lien S."/>
            <person name="Martinez P."/>
        </authorList>
    </citation>
    <scope>NUCLEOTIDE SEQUENCE [LARGE SCALE GENOMIC DNA]</scope>
</reference>
<reference evidence="13" key="2">
    <citation type="submission" date="2025-08" db="UniProtKB">
        <authorList>
            <consortium name="Ensembl"/>
        </authorList>
    </citation>
    <scope>IDENTIFICATION</scope>
</reference>
<evidence type="ECO:0000256" key="6">
    <source>
        <dbReference type="ARBA" id="ARBA00022692"/>
    </source>
</evidence>
<evidence type="ECO:0000256" key="2">
    <source>
        <dbReference type="ARBA" id="ARBA00004742"/>
    </source>
</evidence>
<evidence type="ECO:0000256" key="8">
    <source>
        <dbReference type="ARBA" id="ARBA00022824"/>
    </source>
</evidence>
<keyword evidence="9 11" id="KW-1133">Transmembrane helix</keyword>
<feature type="transmembrane region" description="Helical" evidence="11">
    <location>
        <begin position="84"/>
        <end position="103"/>
    </location>
</feature>
<dbReference type="GeneTree" id="ENSGT00950000183150"/>
<dbReference type="Proteomes" id="UP000694558">
    <property type="component" value="Chromosome 14"/>
</dbReference>
<name>A0A8D3APN7_SCOMX</name>
<dbReference type="Pfam" id="PF01569">
    <property type="entry name" value="PAP2"/>
    <property type="match status" value="1"/>
</dbReference>
<accession>A0A8D3APN7</accession>
<protein>
    <recommendedName>
        <fullName evidence="4">glucose-6-phosphatase</fullName>
        <ecNumber evidence="4">3.1.3.9</ecNumber>
    </recommendedName>
</protein>
<keyword evidence="7" id="KW-0378">Hydrolase</keyword>
<comment type="subcellular location">
    <subcellularLocation>
        <location evidence="1">Endoplasmic reticulum membrane</location>
        <topology evidence="1">Multi-pass membrane protein</topology>
    </subcellularLocation>
</comment>
<feature type="domain" description="Phosphatidic acid phosphatase type 2/haloperoxidase" evidence="12">
    <location>
        <begin position="39"/>
        <end position="150"/>
    </location>
</feature>
<keyword evidence="10 11" id="KW-0472">Membrane</keyword>
<dbReference type="GO" id="GO:0005789">
    <property type="term" value="C:endoplasmic reticulum membrane"/>
    <property type="evidence" value="ECO:0007669"/>
    <property type="project" value="UniProtKB-SubCell"/>
</dbReference>
<gene>
    <name evidence="13" type="primary">G6PC2</name>
</gene>
<evidence type="ECO:0000256" key="4">
    <source>
        <dbReference type="ARBA" id="ARBA00012634"/>
    </source>
</evidence>
<dbReference type="AlphaFoldDB" id="A0A8D3APN7"/>
<feature type="transmembrane region" description="Helical" evidence="11">
    <location>
        <begin position="204"/>
        <end position="227"/>
    </location>
</feature>
<evidence type="ECO:0000256" key="7">
    <source>
        <dbReference type="ARBA" id="ARBA00022801"/>
    </source>
</evidence>
<keyword evidence="5" id="KW-0312">Gluconeogenesis</keyword>
<keyword evidence="6 11" id="KW-0812">Transmembrane</keyword>
<dbReference type="InterPro" id="IPR000326">
    <property type="entry name" value="PAP2/HPO"/>
</dbReference>
<comment type="similarity">
    <text evidence="3">Belongs to the glucose-6-phosphatase family.</text>
</comment>
<evidence type="ECO:0000256" key="10">
    <source>
        <dbReference type="ARBA" id="ARBA00023136"/>
    </source>
</evidence>
<evidence type="ECO:0000256" key="5">
    <source>
        <dbReference type="ARBA" id="ARBA00022432"/>
    </source>
</evidence>
<comment type="pathway">
    <text evidence="2">Carbohydrate biosynthesis; gluconeogenesis.</text>
</comment>
<dbReference type="GO" id="GO:0004346">
    <property type="term" value="F:glucose-6-phosphatase activity"/>
    <property type="evidence" value="ECO:0007669"/>
    <property type="project" value="UniProtKB-EC"/>
</dbReference>
<dbReference type="GO" id="GO:0051156">
    <property type="term" value="P:glucose 6-phosphate metabolic process"/>
    <property type="evidence" value="ECO:0007669"/>
    <property type="project" value="TreeGrafter"/>
</dbReference>
<evidence type="ECO:0000256" key="9">
    <source>
        <dbReference type="ARBA" id="ARBA00022989"/>
    </source>
</evidence>
<sequence>MDFAHSSGILFIQHLQNNYRQYHNVLHFMSTVVIILAEMIWVSVIGDWLNHIFKWILFGQQPYRVQETSFYHKSSFPHLEYPSGHALGSSCVWYVMITSALNFTRFRLLRSGLWMSFWVIQISVRISRVFIATHFPHQVNLCLLAGEYAGLMDIDLLWSVTKTKKWCANREWIHLDTSPIPDLSSCEGDSCLQLYDFIEMSTHIFFKSASVPLGVVVIIPYCVHLLIGEEDINS</sequence>
<dbReference type="GO" id="GO:0006094">
    <property type="term" value="P:gluconeogenesis"/>
    <property type="evidence" value="ECO:0007669"/>
    <property type="project" value="UniProtKB-KW"/>
</dbReference>
<dbReference type="PANTHER" id="PTHR12591">
    <property type="entry name" value="GLUCOSE-6-PHOSPHATASE"/>
    <property type="match status" value="1"/>
</dbReference>
<evidence type="ECO:0000259" key="12">
    <source>
        <dbReference type="Pfam" id="PF01569"/>
    </source>
</evidence>
<dbReference type="InterPro" id="IPR036938">
    <property type="entry name" value="PAP2/HPO_sf"/>
</dbReference>
<feature type="transmembrane region" description="Helical" evidence="11">
    <location>
        <begin position="25"/>
        <end position="45"/>
    </location>
</feature>
<dbReference type="PANTHER" id="PTHR12591:SF1">
    <property type="entry name" value="GLUCOSE-6-PHOSPHATASE 2"/>
    <property type="match status" value="1"/>
</dbReference>
<dbReference type="SUPFAM" id="SSF48317">
    <property type="entry name" value="Acid phosphatase/Vanadium-dependent haloperoxidase"/>
    <property type="match status" value="1"/>
</dbReference>
<keyword evidence="8" id="KW-0256">Endoplasmic reticulum</keyword>
<evidence type="ECO:0000256" key="1">
    <source>
        <dbReference type="ARBA" id="ARBA00004477"/>
    </source>
</evidence>
<dbReference type="EC" id="3.1.3.9" evidence="4"/>
<evidence type="ECO:0000313" key="13">
    <source>
        <dbReference type="Ensembl" id="ENSSMAP00000021493.2"/>
    </source>
</evidence>